<organism evidence="2">
    <name type="scientific">marine sediment metagenome</name>
    <dbReference type="NCBI Taxonomy" id="412755"/>
    <lineage>
        <taxon>unclassified sequences</taxon>
        <taxon>metagenomes</taxon>
        <taxon>ecological metagenomes</taxon>
    </lineage>
</organism>
<comment type="caution">
    <text evidence="2">The sequence shown here is derived from an EMBL/GenBank/DDBJ whole genome shotgun (WGS) entry which is preliminary data.</text>
</comment>
<accession>A0A0F9L1B2</accession>
<feature type="region of interest" description="Disordered" evidence="1">
    <location>
        <begin position="1"/>
        <end position="33"/>
    </location>
</feature>
<feature type="region of interest" description="Disordered" evidence="1">
    <location>
        <begin position="56"/>
        <end position="111"/>
    </location>
</feature>
<protein>
    <submittedName>
        <fullName evidence="2">Uncharacterized protein</fullName>
    </submittedName>
</protein>
<gene>
    <name evidence="2" type="ORF">LCGC14_1335770</name>
</gene>
<dbReference type="EMBL" id="LAZR01008119">
    <property type="protein sequence ID" value="KKM80846.1"/>
    <property type="molecule type" value="Genomic_DNA"/>
</dbReference>
<reference evidence="2" key="1">
    <citation type="journal article" date="2015" name="Nature">
        <title>Complex archaea that bridge the gap between prokaryotes and eukaryotes.</title>
        <authorList>
            <person name="Spang A."/>
            <person name="Saw J.H."/>
            <person name="Jorgensen S.L."/>
            <person name="Zaremba-Niedzwiedzka K."/>
            <person name="Martijn J."/>
            <person name="Lind A.E."/>
            <person name="van Eijk R."/>
            <person name="Schleper C."/>
            <person name="Guy L."/>
            <person name="Ettema T.J."/>
        </authorList>
    </citation>
    <scope>NUCLEOTIDE SEQUENCE</scope>
</reference>
<dbReference type="AlphaFoldDB" id="A0A0F9L1B2"/>
<name>A0A0F9L1B2_9ZZZZ</name>
<feature type="compositionally biased region" description="Basic residues" evidence="1">
    <location>
        <begin position="21"/>
        <end position="33"/>
    </location>
</feature>
<evidence type="ECO:0000256" key="1">
    <source>
        <dbReference type="SAM" id="MobiDB-lite"/>
    </source>
</evidence>
<sequence length="111" mass="12462">MDDRSKPPRQPRLVPRDLREKRRKWGKDYRARKRQQHEAALLEVYEAAGAIEKGCGDGLDGRVSLPEGREDEEETETVTARCVPCMMGSTGEPGEPCSQCGRPMEPMFEGA</sequence>
<proteinExistence type="predicted"/>
<evidence type="ECO:0000313" key="2">
    <source>
        <dbReference type="EMBL" id="KKM80846.1"/>
    </source>
</evidence>